<dbReference type="PANTHER" id="PTHR12788">
    <property type="entry name" value="PROTEIN-TYROSINE SULFOTRANSFERASE 2"/>
    <property type="match status" value="1"/>
</dbReference>
<proteinExistence type="predicted"/>
<sequence length="287" mass="33327">MLKLAEWYGKRVVSYVLRPRVIVQERPVLLGSDNICEHPIFLIGVHRSGTSLVRRMFNSHSKIACPPETFYLEHYVRMLEDPVTFSGYEGFGYDREAMRADIAATASRLHEAFRLTQGKERWADKTPQYVWWTEGIDRLFGGRPYYVLIQRHPYDIVFSLVARKWRFNDIEDLFTSNLTYVRDSVAKMNEFEAAHPDRCIRLRYETLTTNPTDELTRVLTFLGEQFEPGMLTFYEKSHNQGLEDPMVLGTRGISGSHENWRSWTDAQKQEAAQILGETAKGLGYSIQ</sequence>
<keyword evidence="1 2" id="KW-0808">Transferase</keyword>
<evidence type="ECO:0000313" key="2">
    <source>
        <dbReference type="EMBL" id="QIB34271.1"/>
    </source>
</evidence>
<dbReference type="AlphaFoldDB" id="A0A6P1YNI0"/>
<evidence type="ECO:0000256" key="1">
    <source>
        <dbReference type="ARBA" id="ARBA00022679"/>
    </source>
</evidence>
<evidence type="ECO:0000313" key="3">
    <source>
        <dbReference type="Proteomes" id="UP000464751"/>
    </source>
</evidence>
<protein>
    <submittedName>
        <fullName evidence="2">Sulfotransferase</fullName>
    </submittedName>
</protein>
<dbReference type="Pfam" id="PF13469">
    <property type="entry name" value="Sulfotransfer_3"/>
    <property type="match status" value="1"/>
</dbReference>
<name>A0A6P1YNI0_9HYPH</name>
<dbReference type="KEGG" id="apra:G3A50_11535"/>
<dbReference type="EMBL" id="CP048630">
    <property type="protein sequence ID" value="QIB34271.1"/>
    <property type="molecule type" value="Genomic_DNA"/>
</dbReference>
<dbReference type="RefSeq" id="WP_163075416.1">
    <property type="nucleotide sequence ID" value="NZ_CP048630.1"/>
</dbReference>
<dbReference type="InterPro" id="IPR027417">
    <property type="entry name" value="P-loop_NTPase"/>
</dbReference>
<reference evidence="2 3" key="1">
    <citation type="submission" date="2020-02" db="EMBL/GenBank/DDBJ databases">
        <authorList>
            <person name="Li G."/>
        </authorList>
    </citation>
    <scope>NUCLEOTIDE SEQUENCE [LARGE SCALE GENOMIC DNA]</scope>
    <source>
        <strain evidence="2 3">DSM 102029</strain>
    </source>
</reference>
<accession>A0A6P1YNI0</accession>
<dbReference type="InterPro" id="IPR026634">
    <property type="entry name" value="TPST-like"/>
</dbReference>
<gene>
    <name evidence="2" type="ORF">G3A50_11535</name>
</gene>
<dbReference type="SUPFAM" id="SSF52540">
    <property type="entry name" value="P-loop containing nucleoside triphosphate hydrolases"/>
    <property type="match status" value="1"/>
</dbReference>
<organism evidence="2 3">
    <name type="scientific">Ancylobacter pratisalsi</name>
    <dbReference type="NCBI Taxonomy" id="1745854"/>
    <lineage>
        <taxon>Bacteria</taxon>
        <taxon>Pseudomonadati</taxon>
        <taxon>Pseudomonadota</taxon>
        <taxon>Alphaproteobacteria</taxon>
        <taxon>Hyphomicrobiales</taxon>
        <taxon>Xanthobacteraceae</taxon>
        <taxon>Ancylobacter</taxon>
    </lineage>
</organism>
<dbReference type="Proteomes" id="UP000464751">
    <property type="component" value="Chromosome"/>
</dbReference>
<dbReference type="PANTHER" id="PTHR12788:SF10">
    <property type="entry name" value="PROTEIN-TYROSINE SULFOTRANSFERASE"/>
    <property type="match status" value="1"/>
</dbReference>
<dbReference type="Gene3D" id="3.40.50.300">
    <property type="entry name" value="P-loop containing nucleotide triphosphate hydrolases"/>
    <property type="match status" value="1"/>
</dbReference>
<keyword evidence="3" id="KW-1185">Reference proteome</keyword>
<dbReference type="GO" id="GO:0008476">
    <property type="term" value="F:protein-tyrosine sulfotransferase activity"/>
    <property type="evidence" value="ECO:0007669"/>
    <property type="project" value="InterPro"/>
</dbReference>